<reference evidence="3 4" key="1">
    <citation type="journal article" date="2018" name="BMC Genomics">
        <title>Genomic comparison of Trypanosoma conorhini and Trypanosoma rangeli to Trypanosoma cruzi strains of high and low virulence.</title>
        <authorList>
            <person name="Bradwell K.R."/>
            <person name="Koparde V.N."/>
            <person name="Matveyev A.V."/>
            <person name="Serrano M.G."/>
            <person name="Alves J.M."/>
            <person name="Parikh H."/>
            <person name="Huang B."/>
            <person name="Lee V."/>
            <person name="Espinosa-Alvarez O."/>
            <person name="Ortiz P.A."/>
            <person name="Costa-Martins A.G."/>
            <person name="Teixeira M.M."/>
            <person name="Buck G.A."/>
        </authorList>
    </citation>
    <scope>NUCLEOTIDE SEQUENCE [LARGE SCALE GENOMIC DNA]</scope>
    <source>
        <strain evidence="3 4">025E</strain>
    </source>
</reference>
<dbReference type="InterPro" id="IPR019347">
    <property type="entry name" value="Axonemal_dynein_light_chain"/>
</dbReference>
<proteinExistence type="predicted"/>
<dbReference type="GeneID" id="40313990"/>
<evidence type="ECO:0000313" key="3">
    <source>
        <dbReference type="EMBL" id="RNF27380.1"/>
    </source>
</evidence>
<name>A0A422QBM0_9TRYP</name>
<dbReference type="Proteomes" id="UP000284403">
    <property type="component" value="Unassembled WGS sequence"/>
</dbReference>
<feature type="coiled-coil region" evidence="2">
    <location>
        <begin position="262"/>
        <end position="328"/>
    </location>
</feature>
<dbReference type="GO" id="GO:0045504">
    <property type="term" value="F:dynein heavy chain binding"/>
    <property type="evidence" value="ECO:0007669"/>
    <property type="project" value="TreeGrafter"/>
</dbReference>
<organism evidence="3 4">
    <name type="scientific">Trypanosoma conorhini</name>
    <dbReference type="NCBI Taxonomy" id="83891"/>
    <lineage>
        <taxon>Eukaryota</taxon>
        <taxon>Discoba</taxon>
        <taxon>Euglenozoa</taxon>
        <taxon>Kinetoplastea</taxon>
        <taxon>Metakinetoplastina</taxon>
        <taxon>Trypanosomatida</taxon>
        <taxon>Trypanosomatidae</taxon>
        <taxon>Trypanosoma</taxon>
    </lineage>
</organism>
<dbReference type="PANTHER" id="PTHR13183">
    <property type="entry name" value="AXONEMAL INNER ARM DYNEIN LIGHT CHAIN 28"/>
    <property type="match status" value="1"/>
</dbReference>
<comment type="caution">
    <text evidence="3">The sequence shown here is derived from an EMBL/GenBank/DDBJ whole genome shotgun (WGS) entry which is preliminary data.</text>
</comment>
<sequence>MSHAGSRGNVYDEKGTVLYRAVPENSSAVSGKSEEESTAAGGAAVDFSTTAPPNASAMNVTASVALRSRAPRISKSVSFTRPPVANAPAAATKKEAPKLIQNSLTPEQALLTLFPPEPLQDTENGSKKERKELGFSDAATSTICTAREPGERRWMKVAAIDHTSRLDCVHLQDHLERRCKEENARPSGVVCRIREEIYTDGLKELIRQTTVLCPERGLLLAELATEMWQTTKKYDILFDSACQYAVRKAIERDMRSYLFDDKMRLESEVRRLENRVNELRAKHDGMQERFEELKQAEQSRHEEEVQYLKKVNQQIVSEIKRITALEKAKATAAAQAQAQVQNTV</sequence>
<dbReference type="EMBL" id="MKKU01000008">
    <property type="protein sequence ID" value="RNF27380.1"/>
    <property type="molecule type" value="Genomic_DNA"/>
</dbReference>
<evidence type="ECO:0000256" key="1">
    <source>
        <dbReference type="ARBA" id="ARBA00023054"/>
    </source>
</evidence>
<dbReference type="GO" id="GO:0005930">
    <property type="term" value="C:axoneme"/>
    <property type="evidence" value="ECO:0007669"/>
    <property type="project" value="TreeGrafter"/>
</dbReference>
<keyword evidence="4" id="KW-1185">Reference proteome</keyword>
<protein>
    <submittedName>
        <fullName evidence="3">Putative dynein arm light chain, axonemal</fullName>
    </submittedName>
</protein>
<dbReference type="PANTHER" id="PTHR13183:SF2">
    <property type="entry name" value="ARM LIGHT CHAIN, AXONEMAL, PUTATIVE-RELATED"/>
    <property type="match status" value="1"/>
</dbReference>
<evidence type="ECO:0000256" key="2">
    <source>
        <dbReference type="SAM" id="Coils"/>
    </source>
</evidence>
<keyword evidence="1 2" id="KW-0175">Coiled coil</keyword>
<dbReference type="Pfam" id="PF10211">
    <property type="entry name" value="Ax_dynein_light"/>
    <property type="match status" value="1"/>
</dbReference>
<dbReference type="AlphaFoldDB" id="A0A422QBM0"/>
<evidence type="ECO:0000313" key="4">
    <source>
        <dbReference type="Proteomes" id="UP000284403"/>
    </source>
</evidence>
<gene>
    <name evidence="3" type="ORF">Tco025E_00379</name>
</gene>
<dbReference type="RefSeq" id="XP_029232586.1">
    <property type="nucleotide sequence ID" value="XM_029367321.1"/>
</dbReference>
<accession>A0A422QBM0</accession>
<dbReference type="OrthoDB" id="277800at2759"/>